<protein>
    <submittedName>
        <fullName evidence="1">Uncharacterized protein</fullName>
    </submittedName>
</protein>
<keyword evidence="2" id="KW-1185">Reference proteome</keyword>
<dbReference type="EMBL" id="CAWUFR010000047">
    <property type="protein sequence ID" value="CAK6960827.1"/>
    <property type="molecule type" value="Genomic_DNA"/>
</dbReference>
<gene>
    <name evidence="1" type="ORF">FSCOSCO3_A030380</name>
</gene>
<evidence type="ECO:0000313" key="2">
    <source>
        <dbReference type="Proteomes" id="UP001314229"/>
    </source>
</evidence>
<dbReference type="Proteomes" id="UP001314229">
    <property type="component" value="Unassembled WGS sequence"/>
</dbReference>
<organism evidence="1 2">
    <name type="scientific">Scomber scombrus</name>
    <name type="common">Atlantic mackerel</name>
    <name type="synonym">Scomber vernalis</name>
    <dbReference type="NCBI Taxonomy" id="13677"/>
    <lineage>
        <taxon>Eukaryota</taxon>
        <taxon>Metazoa</taxon>
        <taxon>Chordata</taxon>
        <taxon>Craniata</taxon>
        <taxon>Vertebrata</taxon>
        <taxon>Euteleostomi</taxon>
        <taxon>Actinopterygii</taxon>
        <taxon>Neopterygii</taxon>
        <taxon>Teleostei</taxon>
        <taxon>Neoteleostei</taxon>
        <taxon>Acanthomorphata</taxon>
        <taxon>Pelagiaria</taxon>
        <taxon>Scombriformes</taxon>
        <taxon>Scombridae</taxon>
        <taxon>Scomber</taxon>
    </lineage>
</organism>
<reference evidence="1 2" key="1">
    <citation type="submission" date="2024-01" db="EMBL/GenBank/DDBJ databases">
        <authorList>
            <person name="Alioto T."/>
            <person name="Alioto T."/>
            <person name="Gomez Garrido J."/>
        </authorList>
    </citation>
    <scope>NUCLEOTIDE SEQUENCE [LARGE SCALE GENOMIC DNA]</scope>
</reference>
<accession>A0AAV1NQR0</accession>
<sequence length="127" mass="14041">MTTHTHTLSPSCCVCLLLARPLLRQPLIGRRTLAGFAPPRDYYCRCSQRGNTQEQKFSRVVAPSDASLNTTCSVNRSPAGGQEAEISNRNTETVSQMDELCPVFRELKRNVCVLKLGNSCVHTCLTL</sequence>
<comment type="caution">
    <text evidence="1">The sequence shown here is derived from an EMBL/GenBank/DDBJ whole genome shotgun (WGS) entry which is preliminary data.</text>
</comment>
<evidence type="ECO:0000313" key="1">
    <source>
        <dbReference type="EMBL" id="CAK6960827.1"/>
    </source>
</evidence>
<name>A0AAV1NQR0_SCOSC</name>
<proteinExistence type="predicted"/>
<dbReference type="AlphaFoldDB" id="A0AAV1NQR0"/>